<reference evidence="1 2" key="1">
    <citation type="submission" date="2014-04" db="EMBL/GenBank/DDBJ databases">
        <authorList>
            <consortium name="DOE Joint Genome Institute"/>
            <person name="Kuo A."/>
            <person name="Kohler A."/>
            <person name="Nagy L.G."/>
            <person name="Floudas D."/>
            <person name="Copeland A."/>
            <person name="Barry K.W."/>
            <person name="Cichocki N."/>
            <person name="Veneault-Fourrey C."/>
            <person name="LaButti K."/>
            <person name="Lindquist E.A."/>
            <person name="Lipzen A."/>
            <person name="Lundell T."/>
            <person name="Morin E."/>
            <person name="Murat C."/>
            <person name="Sun H."/>
            <person name="Tunlid A."/>
            <person name="Henrissat B."/>
            <person name="Grigoriev I.V."/>
            <person name="Hibbett D.S."/>
            <person name="Martin F."/>
            <person name="Nordberg H.P."/>
            <person name="Cantor M.N."/>
            <person name="Hua S.X."/>
        </authorList>
    </citation>
    <scope>NUCLEOTIDE SEQUENCE [LARGE SCALE GENOMIC DNA]</scope>
    <source>
        <strain evidence="1 2">LaAM-08-1</strain>
    </source>
</reference>
<gene>
    <name evidence="1" type="ORF">K443DRAFT_4056</name>
</gene>
<dbReference type="EMBL" id="KN838562">
    <property type="protein sequence ID" value="KIK05230.1"/>
    <property type="molecule type" value="Genomic_DNA"/>
</dbReference>
<keyword evidence="2" id="KW-1185">Reference proteome</keyword>
<evidence type="ECO:0000313" key="1">
    <source>
        <dbReference type="EMBL" id="KIK05230.1"/>
    </source>
</evidence>
<dbReference type="HOGENOM" id="CLU_3106737_0_0_1"/>
<sequence length="51" mass="5479">MITWVNTDMASQPGSNRSTKICFDVGARGVKLSDSDVMTTAITPPAQEPPR</sequence>
<dbReference type="AlphaFoldDB" id="A0A0C9WZJ5"/>
<protein>
    <submittedName>
        <fullName evidence="1">Uncharacterized protein</fullName>
    </submittedName>
</protein>
<name>A0A0C9WZJ5_9AGAR</name>
<accession>A0A0C9WZJ5</accession>
<proteinExistence type="predicted"/>
<evidence type="ECO:0000313" key="2">
    <source>
        <dbReference type="Proteomes" id="UP000054477"/>
    </source>
</evidence>
<dbReference type="Proteomes" id="UP000054477">
    <property type="component" value="Unassembled WGS sequence"/>
</dbReference>
<reference evidence="2" key="2">
    <citation type="submission" date="2015-01" db="EMBL/GenBank/DDBJ databases">
        <title>Evolutionary Origins and Diversification of the Mycorrhizal Mutualists.</title>
        <authorList>
            <consortium name="DOE Joint Genome Institute"/>
            <consortium name="Mycorrhizal Genomics Consortium"/>
            <person name="Kohler A."/>
            <person name="Kuo A."/>
            <person name="Nagy L.G."/>
            <person name="Floudas D."/>
            <person name="Copeland A."/>
            <person name="Barry K.W."/>
            <person name="Cichocki N."/>
            <person name="Veneault-Fourrey C."/>
            <person name="LaButti K."/>
            <person name="Lindquist E.A."/>
            <person name="Lipzen A."/>
            <person name="Lundell T."/>
            <person name="Morin E."/>
            <person name="Murat C."/>
            <person name="Riley R."/>
            <person name="Ohm R."/>
            <person name="Sun H."/>
            <person name="Tunlid A."/>
            <person name="Henrissat B."/>
            <person name="Grigoriev I.V."/>
            <person name="Hibbett D.S."/>
            <person name="Martin F."/>
        </authorList>
    </citation>
    <scope>NUCLEOTIDE SEQUENCE [LARGE SCALE GENOMIC DNA]</scope>
    <source>
        <strain evidence="2">LaAM-08-1</strain>
    </source>
</reference>
<organism evidence="1 2">
    <name type="scientific">Laccaria amethystina LaAM-08-1</name>
    <dbReference type="NCBI Taxonomy" id="1095629"/>
    <lineage>
        <taxon>Eukaryota</taxon>
        <taxon>Fungi</taxon>
        <taxon>Dikarya</taxon>
        <taxon>Basidiomycota</taxon>
        <taxon>Agaricomycotina</taxon>
        <taxon>Agaricomycetes</taxon>
        <taxon>Agaricomycetidae</taxon>
        <taxon>Agaricales</taxon>
        <taxon>Agaricineae</taxon>
        <taxon>Hydnangiaceae</taxon>
        <taxon>Laccaria</taxon>
    </lineage>
</organism>